<proteinExistence type="predicted"/>
<evidence type="ECO:0000313" key="2">
    <source>
        <dbReference type="EMBL" id="GLS91554.1"/>
    </source>
</evidence>
<sequence>MKITRIVAISLTAALAFGCRYDAPEEEQDPGTIDPPAECTPGVDCEEVEVVANSVLILDDSTEEAGEMRFNLPSAQPSGELSVNIKVDSADEKLSYITLFGSSTSTSNAILDLKMGGKNSDYASDAGDDETVIKLRENNDSAGNKVEDQDTGLAYPGSEWVNVSLKWGAGEVIITLKNHASGEEIGSYTSPMQNVLDVEKITFKISDSGGVTTTDAPYYIDDIFVYDADGVITYEDSFNAEEFTKTYSTKASVVLTDAENANPVDEDDGGEEPGEPSEPSEVFENFDSYETGVEVSLANGSAWKTWNTGEDELGAYALAEITETQSFSGTKSLYLFDGSTKTKPSAALEFSAGEATEGSVSFYALLPAESEEEGTVKNAKSTYFNIGTSKDNSGRYFEIKVSGSGKIQYEAGDSDPEITTITAGEWVKYELSWTAENQVTVKINGVDFGPYEQIDTGLTGGTPTQFTVYTGDNSGNNNTAYIDDVDSELF</sequence>
<comment type="caution">
    <text evidence="2">The sequence shown here is derived from an EMBL/GenBank/DDBJ whole genome shotgun (WGS) entry which is preliminary data.</text>
</comment>
<dbReference type="Gene3D" id="2.60.120.200">
    <property type="match status" value="1"/>
</dbReference>
<gene>
    <name evidence="2" type="ORF">GCM10007916_26230</name>
</gene>
<dbReference type="Proteomes" id="UP001157353">
    <property type="component" value="Unassembled WGS sequence"/>
</dbReference>
<feature type="compositionally biased region" description="Acidic residues" evidence="1">
    <location>
        <begin position="264"/>
        <end position="275"/>
    </location>
</feature>
<feature type="region of interest" description="Disordered" evidence="1">
    <location>
        <begin position="260"/>
        <end position="281"/>
    </location>
</feature>
<evidence type="ECO:0000313" key="3">
    <source>
        <dbReference type="Proteomes" id="UP001157353"/>
    </source>
</evidence>
<dbReference type="EMBL" id="BSPQ01000013">
    <property type="protein sequence ID" value="GLS91554.1"/>
    <property type="molecule type" value="Genomic_DNA"/>
</dbReference>
<dbReference type="RefSeq" id="WP_284204666.1">
    <property type="nucleotide sequence ID" value="NZ_BSPQ01000013.1"/>
</dbReference>
<accession>A0ABQ6E2T3</accession>
<organism evidence="2 3">
    <name type="scientific">Psychromonas marina</name>
    <dbReference type="NCBI Taxonomy" id="88364"/>
    <lineage>
        <taxon>Bacteria</taxon>
        <taxon>Pseudomonadati</taxon>
        <taxon>Pseudomonadota</taxon>
        <taxon>Gammaproteobacteria</taxon>
        <taxon>Alteromonadales</taxon>
        <taxon>Psychromonadaceae</taxon>
        <taxon>Psychromonas</taxon>
    </lineage>
</organism>
<evidence type="ECO:0000256" key="1">
    <source>
        <dbReference type="SAM" id="MobiDB-lite"/>
    </source>
</evidence>
<protein>
    <submittedName>
        <fullName evidence="2">Uncharacterized protein</fullName>
    </submittedName>
</protein>
<reference evidence="3" key="1">
    <citation type="journal article" date="2019" name="Int. J. Syst. Evol. Microbiol.">
        <title>The Global Catalogue of Microorganisms (GCM) 10K type strain sequencing project: providing services to taxonomists for standard genome sequencing and annotation.</title>
        <authorList>
            <consortium name="The Broad Institute Genomics Platform"/>
            <consortium name="The Broad Institute Genome Sequencing Center for Infectious Disease"/>
            <person name="Wu L."/>
            <person name="Ma J."/>
        </authorList>
    </citation>
    <scope>NUCLEOTIDE SEQUENCE [LARGE SCALE GENOMIC DNA]</scope>
    <source>
        <strain evidence="3">NBRC 103166</strain>
    </source>
</reference>
<keyword evidence="3" id="KW-1185">Reference proteome</keyword>
<dbReference type="PROSITE" id="PS51257">
    <property type="entry name" value="PROKAR_LIPOPROTEIN"/>
    <property type="match status" value="1"/>
</dbReference>
<name>A0ABQ6E2T3_9GAMM</name>